<evidence type="ECO:0000313" key="2">
    <source>
        <dbReference type="EMBL" id="BAD19988.1"/>
    </source>
</evidence>
<dbReference type="EMBL" id="AP005696">
    <property type="protein sequence ID" value="BAD19988.1"/>
    <property type="molecule type" value="Genomic_DNA"/>
</dbReference>
<protein>
    <submittedName>
        <fullName evidence="2">Uncharacterized protein</fullName>
    </submittedName>
</protein>
<evidence type="ECO:0000313" key="3">
    <source>
        <dbReference type="Proteomes" id="UP000000763"/>
    </source>
</evidence>
<reference evidence="3" key="4">
    <citation type="journal article" date="2008" name="Nucleic Acids Res.">
        <title>The rice annotation project database (RAP-DB): 2008 update.</title>
        <authorList>
            <consortium name="The rice annotation project (RAP)"/>
        </authorList>
    </citation>
    <scope>GENOME REANNOTATION</scope>
    <source>
        <strain evidence="3">cv. Nipponbare</strain>
    </source>
</reference>
<dbReference type="Pfam" id="PF07279">
    <property type="entry name" value="DUF1442"/>
    <property type="match status" value="1"/>
</dbReference>
<reference evidence="3" key="3">
    <citation type="journal article" date="2005" name="Nature">
        <title>The map-based sequence of the rice genome.</title>
        <authorList>
            <consortium name="International rice genome sequencing project (IRGSP)"/>
            <person name="Matsumoto T."/>
            <person name="Wu J."/>
            <person name="Kanamori H."/>
            <person name="Katayose Y."/>
            <person name="Fujisawa M."/>
            <person name="Namiki N."/>
            <person name="Mizuno H."/>
            <person name="Yamamoto K."/>
            <person name="Antonio B.A."/>
            <person name="Baba T."/>
            <person name="Sakata K."/>
            <person name="Nagamura Y."/>
            <person name="Aoki H."/>
            <person name="Arikawa K."/>
            <person name="Arita K."/>
            <person name="Bito T."/>
            <person name="Chiden Y."/>
            <person name="Fujitsuka N."/>
            <person name="Fukunaka R."/>
            <person name="Hamada M."/>
            <person name="Harada C."/>
            <person name="Hayashi A."/>
            <person name="Hijishita S."/>
            <person name="Honda M."/>
            <person name="Hosokawa S."/>
            <person name="Ichikawa Y."/>
            <person name="Idonuma A."/>
            <person name="Iijima M."/>
            <person name="Ikeda M."/>
            <person name="Ikeno M."/>
            <person name="Ito K."/>
            <person name="Ito S."/>
            <person name="Ito T."/>
            <person name="Ito Y."/>
            <person name="Ito Y."/>
            <person name="Iwabuchi A."/>
            <person name="Kamiya K."/>
            <person name="Karasawa W."/>
            <person name="Kurita K."/>
            <person name="Katagiri S."/>
            <person name="Kikuta A."/>
            <person name="Kobayashi H."/>
            <person name="Kobayashi N."/>
            <person name="Machita K."/>
            <person name="Maehara T."/>
            <person name="Masukawa M."/>
            <person name="Mizubayashi T."/>
            <person name="Mukai Y."/>
            <person name="Nagasaki H."/>
            <person name="Nagata Y."/>
            <person name="Naito S."/>
            <person name="Nakashima M."/>
            <person name="Nakama Y."/>
            <person name="Nakamichi Y."/>
            <person name="Nakamura M."/>
            <person name="Meguro A."/>
            <person name="Negishi M."/>
            <person name="Ohta I."/>
            <person name="Ohta T."/>
            <person name="Okamoto M."/>
            <person name="Ono N."/>
            <person name="Saji S."/>
            <person name="Sakaguchi M."/>
            <person name="Sakai K."/>
            <person name="Shibata M."/>
            <person name="Shimokawa T."/>
            <person name="Song J."/>
            <person name="Takazaki Y."/>
            <person name="Terasawa K."/>
            <person name="Tsugane M."/>
            <person name="Tsuji K."/>
            <person name="Ueda S."/>
            <person name="Waki K."/>
            <person name="Yamagata H."/>
            <person name="Yamamoto M."/>
            <person name="Yamamoto S."/>
            <person name="Yamane H."/>
            <person name="Yoshiki S."/>
            <person name="Yoshihara R."/>
            <person name="Yukawa K."/>
            <person name="Zhong H."/>
            <person name="Yano M."/>
            <person name="Yuan Q."/>
            <person name="Ouyang S."/>
            <person name="Liu J."/>
            <person name="Jones K.M."/>
            <person name="Gansberger K."/>
            <person name="Moffat K."/>
            <person name="Hill J."/>
            <person name="Bera J."/>
            <person name="Fadrosh D."/>
            <person name="Jin S."/>
            <person name="Johri S."/>
            <person name="Kim M."/>
            <person name="Overton L."/>
            <person name="Reardon M."/>
            <person name="Tsitrin T."/>
            <person name="Vuong H."/>
            <person name="Weaver B."/>
            <person name="Ciecko A."/>
            <person name="Tallon L."/>
            <person name="Jackson J."/>
            <person name="Pai G."/>
            <person name="Aken S.V."/>
            <person name="Utterback T."/>
            <person name="Reidmuller S."/>
            <person name="Feldblyum T."/>
            <person name="Hsiao J."/>
            <person name="Zismann V."/>
            <person name="Iobst S."/>
            <person name="de Vazeille A.R."/>
            <person name="Buell C.R."/>
            <person name="Ying K."/>
            <person name="Li Y."/>
            <person name="Lu T."/>
            <person name="Huang Y."/>
            <person name="Zhao Q."/>
            <person name="Feng Q."/>
            <person name="Zhang L."/>
            <person name="Zhu J."/>
            <person name="Weng Q."/>
            <person name="Mu J."/>
            <person name="Lu Y."/>
            <person name="Fan D."/>
            <person name="Liu Y."/>
            <person name="Guan J."/>
            <person name="Zhang Y."/>
            <person name="Yu S."/>
            <person name="Liu X."/>
            <person name="Zhang Y."/>
            <person name="Hong G."/>
            <person name="Han B."/>
            <person name="Choisne N."/>
            <person name="Demange N."/>
            <person name="Orjeda G."/>
            <person name="Samain S."/>
            <person name="Cattolico L."/>
            <person name="Pelletier E."/>
            <person name="Couloux A."/>
            <person name="Segurens B."/>
            <person name="Wincker P."/>
            <person name="D'Hont A."/>
            <person name="Scarpelli C."/>
            <person name="Weissenbach J."/>
            <person name="Salanoubat M."/>
            <person name="Quetier F."/>
            <person name="Yu Y."/>
            <person name="Kim H.R."/>
            <person name="Rambo T."/>
            <person name="Currie J."/>
            <person name="Collura K."/>
            <person name="Luo M."/>
            <person name="Yang T."/>
            <person name="Ammiraju J.S.S."/>
            <person name="Engler F."/>
            <person name="Soderlund C."/>
            <person name="Wing R.A."/>
            <person name="Palmer L.E."/>
            <person name="de la Bastide M."/>
            <person name="Spiegel L."/>
            <person name="Nascimento L."/>
            <person name="Zutavern T."/>
            <person name="O'Shaughnessy A."/>
            <person name="Dike S."/>
            <person name="Dedhia N."/>
            <person name="Preston R."/>
            <person name="Balija V."/>
            <person name="McCombie W.R."/>
            <person name="Chow T."/>
            <person name="Chen H."/>
            <person name="Chung M."/>
            <person name="Chen C."/>
            <person name="Shaw J."/>
            <person name="Wu H."/>
            <person name="Hsiao K."/>
            <person name="Chao Y."/>
            <person name="Chu M."/>
            <person name="Cheng C."/>
            <person name="Hour A."/>
            <person name="Lee P."/>
            <person name="Lin S."/>
            <person name="Lin Y."/>
            <person name="Liou J."/>
            <person name="Liu S."/>
            <person name="Hsing Y."/>
            <person name="Raghuvanshi S."/>
            <person name="Mohanty A."/>
            <person name="Bharti A.K."/>
            <person name="Gaur A."/>
            <person name="Gupta V."/>
            <person name="Kumar D."/>
            <person name="Ravi V."/>
            <person name="Vij S."/>
            <person name="Kapur A."/>
            <person name="Khurana P."/>
            <person name="Khurana P."/>
            <person name="Khurana J.P."/>
            <person name="Tyagi A.K."/>
            <person name="Gaikwad K."/>
            <person name="Singh A."/>
            <person name="Dalal V."/>
            <person name="Srivastava S."/>
            <person name="Dixit A."/>
            <person name="Pal A.K."/>
            <person name="Ghazi I.A."/>
            <person name="Yadav M."/>
            <person name="Pandit A."/>
            <person name="Bhargava A."/>
            <person name="Sureshbabu K."/>
            <person name="Batra K."/>
            <person name="Sharma T.R."/>
            <person name="Mohapatra T."/>
            <person name="Singh N.K."/>
            <person name="Messing J."/>
            <person name="Nelson A.B."/>
            <person name="Fuks G."/>
            <person name="Kavchok S."/>
            <person name="Keizer G."/>
            <person name="Linton E."/>
            <person name="Llaca V."/>
            <person name="Song R."/>
            <person name="Tanyolac B."/>
            <person name="Young S."/>
            <person name="Ho-Il K."/>
            <person name="Hahn J.H."/>
            <person name="Sangsakoo G."/>
            <person name="Vanavichit A."/>
            <person name="de Mattos Luiz.A.T."/>
            <person name="Zimmer P.D."/>
            <person name="Malone G."/>
            <person name="Dellagostin O."/>
            <person name="de Oliveira A.C."/>
            <person name="Bevan M."/>
            <person name="Bancroft I."/>
            <person name="Minx P."/>
            <person name="Cordum H."/>
            <person name="Wilson R."/>
            <person name="Cheng Z."/>
            <person name="Jin W."/>
            <person name="Jiang J."/>
            <person name="Leong S.A."/>
            <person name="Iwama H."/>
            <person name="Gojobori T."/>
            <person name="Itoh T."/>
            <person name="Niimura Y."/>
            <person name="Fujii Y."/>
            <person name="Habara T."/>
            <person name="Sakai H."/>
            <person name="Sato Y."/>
            <person name="Wilson G."/>
            <person name="Kumar K."/>
            <person name="McCouch S."/>
            <person name="Juretic N."/>
            <person name="Hoen D."/>
            <person name="Wright S."/>
            <person name="Bruskiewich R."/>
            <person name="Bureau T."/>
            <person name="Miyao A."/>
            <person name="Hirochika H."/>
            <person name="Nishikawa T."/>
            <person name="Kadowaki K."/>
            <person name="Sugiura M."/>
            <person name="Burr B."/>
            <person name="Sasaki T."/>
        </authorList>
    </citation>
    <scope>NUCLEOTIDE SEQUENCE [LARGE SCALE GENOMIC DNA]</scope>
    <source>
        <strain evidence="3">cv. Nipponbare</strain>
    </source>
</reference>
<organism evidence="2 3">
    <name type="scientific">Oryza sativa subsp. japonica</name>
    <name type="common">Rice</name>
    <dbReference type="NCBI Taxonomy" id="39947"/>
    <lineage>
        <taxon>Eukaryota</taxon>
        <taxon>Viridiplantae</taxon>
        <taxon>Streptophyta</taxon>
        <taxon>Embryophyta</taxon>
        <taxon>Tracheophyta</taxon>
        <taxon>Spermatophyta</taxon>
        <taxon>Magnoliopsida</taxon>
        <taxon>Liliopsida</taxon>
        <taxon>Poales</taxon>
        <taxon>Poaceae</taxon>
        <taxon>BOP clade</taxon>
        <taxon>Oryzoideae</taxon>
        <taxon>Oryzeae</taxon>
        <taxon>Oryzinae</taxon>
        <taxon>Oryza</taxon>
        <taxon>Oryza sativa</taxon>
    </lineage>
</organism>
<dbReference type="InterPro" id="IPR009902">
    <property type="entry name" value="DUF1442"/>
</dbReference>
<dbReference type="EMBL" id="AP005608">
    <property type="protein sequence ID" value="BAD19925.1"/>
    <property type="molecule type" value="Genomic_DNA"/>
</dbReference>
<proteinExistence type="predicted"/>
<sequence>MPSHYTGESRTDGRAFLALTHEPTKTRRAVLLVSHSMPLTPLRCLLSTPTHHLYTRTIHLFPIVPVRILEVLVLFLLREAGMKLVWCPEMASKAYIDGVRALAGHDLAGAAADVAELVSAMAGGWNARLIVEAPDSAAPAAAATSLALAAAARRTGGRYALVLPDRDAAAASAAETAEVVVGEADEAMAGLHGVDLLVVDARRRDAAAVLRAARPGARGMVVVRHGDGRQRGAKDLAASMAAGTRVVRSVYLPIGKGVEVLHVGVGKGPSLQNHRDRRSTSRWIRHVDHDTGEEHVFRRQ</sequence>
<name>Q6K3B3_ORYSJ</name>
<dbReference type="HOGENOM" id="CLU_075925_1_0_1"/>
<reference evidence="2" key="2">
    <citation type="submission" date="2002-09" db="EMBL/GenBank/DDBJ databases">
        <title>Oryza sativa nipponbare(GA3) genomic DNA, chromosome 2, BAC clone:OSJNBa0063K04.</title>
        <authorList>
            <person name="Sasaki T."/>
            <person name="Matsumoto T."/>
            <person name="Katayose Y."/>
        </authorList>
    </citation>
    <scope>NUCLEOTIDE SEQUENCE</scope>
</reference>
<evidence type="ECO:0000313" key="1">
    <source>
        <dbReference type="EMBL" id="BAD19925.1"/>
    </source>
</evidence>
<dbReference type="PANTHER" id="PTHR33593:SF2">
    <property type="entry name" value="ANKYRIN REPEAT_KH DOMAIN PROTEIN (DUF1442)"/>
    <property type="match status" value="1"/>
</dbReference>
<gene>
    <name evidence="1" type="ORF">OSJNBa0008C07.28</name>
    <name evidence="2" type="ORF">OSJNBa0063K04.4</name>
</gene>
<dbReference type="AlphaFoldDB" id="Q6K3B3"/>
<reference evidence="1" key="1">
    <citation type="submission" date="2002-08" db="EMBL/GenBank/DDBJ databases">
        <title>Oryza sativa nipponbare(GA3) genomic DNA, chromosome 2, BAC clone:OSJNBa0008C07.</title>
        <authorList>
            <person name="Sasaki T."/>
            <person name="Matsumoto T."/>
            <person name="Katayose Y."/>
        </authorList>
    </citation>
    <scope>NUCLEOTIDE SEQUENCE</scope>
</reference>
<accession>Q6K3B3</accession>
<dbReference type="PANTHER" id="PTHR33593">
    <property type="entry name" value="DUF1442 FAMILY PROTEIN"/>
    <property type="match status" value="1"/>
</dbReference>
<dbReference type="Proteomes" id="UP000000763">
    <property type="component" value="Chromosome 2"/>
</dbReference>